<dbReference type="PRINTS" id="PR01035">
    <property type="entry name" value="TCRTETA"/>
</dbReference>
<dbReference type="AlphaFoldDB" id="A0A6B2JQS0"/>
<comment type="subcellular location">
    <subcellularLocation>
        <location evidence="1">Cell membrane</location>
        <topology evidence="1">Multi-pass membrane protein</topology>
    </subcellularLocation>
</comment>
<evidence type="ECO:0000256" key="4">
    <source>
        <dbReference type="ARBA" id="ARBA00022692"/>
    </source>
</evidence>
<dbReference type="PROSITE" id="PS50850">
    <property type="entry name" value="MFS"/>
    <property type="match status" value="1"/>
</dbReference>
<evidence type="ECO:0000256" key="1">
    <source>
        <dbReference type="ARBA" id="ARBA00004651"/>
    </source>
</evidence>
<keyword evidence="2" id="KW-0813">Transport</keyword>
<feature type="transmembrane region" description="Helical" evidence="7">
    <location>
        <begin position="289"/>
        <end position="306"/>
    </location>
</feature>
<sequence length="400" mass="41432">MRLLLHRDLALYLAGNFASITGTWAQRVVVFWLAWELTESPSILGVLAALELLPSIVFAPLAGTWADRRPAARLARDVQAASMLPPLALLAVALMGEPGLPALVIVTLATGVLNGLDHPLRLLLVGRVAPKGQVSGAVAWNSAAFNVGRMIGPALGGWAISAGQPEWIFGYNALSYLGFVVVLTIVGRHMAATEPGAASRGQASWRGLLRAFPRDVLLLFVLFAATAGLLRPIFELLPSFADSFSGGVEAGPASGAGAFSLLTTAQAAGALVGALAASVLFARFGNRRVAIGMAFVAALSALAFVATPNLPLAVLAVAVMSGATLGNGIATQVDLQTTLDESVRGRALALYTMTFRGLPALGALLLGVLGEALSVHLAAAHSALVLLAVWAVLTLRIRRH</sequence>
<evidence type="ECO:0000256" key="3">
    <source>
        <dbReference type="ARBA" id="ARBA00022475"/>
    </source>
</evidence>
<feature type="transmembrane region" description="Helical" evidence="7">
    <location>
        <begin position="87"/>
        <end position="113"/>
    </location>
</feature>
<reference evidence="9 10" key="1">
    <citation type="submission" date="2020-02" db="EMBL/GenBank/DDBJ databases">
        <title>Pseudoroseicyclus tamarix, sp. nov., isolated from offshore sediment of a Tamarix chinensis forest.</title>
        <authorList>
            <person name="Gai Y."/>
        </authorList>
    </citation>
    <scope>NUCLEOTIDE SEQUENCE [LARGE SCALE GENOMIC DNA]</scope>
    <source>
        <strain evidence="9 10">CLL3-39</strain>
    </source>
</reference>
<evidence type="ECO:0000313" key="10">
    <source>
        <dbReference type="Proteomes" id="UP000474757"/>
    </source>
</evidence>
<evidence type="ECO:0000259" key="8">
    <source>
        <dbReference type="PROSITE" id="PS50850"/>
    </source>
</evidence>
<feature type="domain" description="Major facilitator superfamily (MFS) profile" evidence="8">
    <location>
        <begin position="1"/>
        <end position="400"/>
    </location>
</feature>
<feature type="transmembrane region" description="Helical" evidence="7">
    <location>
        <begin position="375"/>
        <end position="395"/>
    </location>
</feature>
<evidence type="ECO:0000256" key="2">
    <source>
        <dbReference type="ARBA" id="ARBA00022448"/>
    </source>
</evidence>
<feature type="transmembrane region" description="Helical" evidence="7">
    <location>
        <begin position="347"/>
        <end position="369"/>
    </location>
</feature>
<dbReference type="GO" id="GO:0022857">
    <property type="term" value="F:transmembrane transporter activity"/>
    <property type="evidence" value="ECO:0007669"/>
    <property type="project" value="InterPro"/>
</dbReference>
<keyword evidence="4 7" id="KW-0812">Transmembrane</keyword>
<organism evidence="9 10">
    <name type="scientific">Pseudoroseicyclus tamaricis</name>
    <dbReference type="NCBI Taxonomy" id="2705421"/>
    <lineage>
        <taxon>Bacteria</taxon>
        <taxon>Pseudomonadati</taxon>
        <taxon>Pseudomonadota</taxon>
        <taxon>Alphaproteobacteria</taxon>
        <taxon>Rhodobacterales</taxon>
        <taxon>Paracoccaceae</taxon>
        <taxon>Pseudoroseicyclus</taxon>
    </lineage>
</organism>
<dbReference type="CDD" id="cd06173">
    <property type="entry name" value="MFS_MefA_like"/>
    <property type="match status" value="1"/>
</dbReference>
<dbReference type="PANTHER" id="PTHR23513">
    <property type="entry name" value="INTEGRAL MEMBRANE EFFLUX PROTEIN-RELATED"/>
    <property type="match status" value="1"/>
</dbReference>
<dbReference type="SUPFAM" id="SSF103473">
    <property type="entry name" value="MFS general substrate transporter"/>
    <property type="match status" value="1"/>
</dbReference>
<keyword evidence="5 7" id="KW-1133">Transmembrane helix</keyword>
<keyword evidence="3" id="KW-1003">Cell membrane</keyword>
<feature type="transmembrane region" description="Helical" evidence="7">
    <location>
        <begin position="12"/>
        <end position="35"/>
    </location>
</feature>
<feature type="transmembrane region" description="Helical" evidence="7">
    <location>
        <begin position="41"/>
        <end position="66"/>
    </location>
</feature>
<dbReference type="InterPro" id="IPR001958">
    <property type="entry name" value="Tet-R_TetA/multi-R_MdtG-like"/>
</dbReference>
<dbReference type="Proteomes" id="UP000474757">
    <property type="component" value="Unassembled WGS sequence"/>
</dbReference>
<dbReference type="InterPro" id="IPR010290">
    <property type="entry name" value="TM_effector"/>
</dbReference>
<evidence type="ECO:0000256" key="6">
    <source>
        <dbReference type="ARBA" id="ARBA00023136"/>
    </source>
</evidence>
<keyword evidence="6 7" id="KW-0472">Membrane</keyword>
<evidence type="ECO:0000256" key="7">
    <source>
        <dbReference type="SAM" id="Phobius"/>
    </source>
</evidence>
<dbReference type="PANTHER" id="PTHR23513:SF11">
    <property type="entry name" value="STAPHYLOFERRIN A TRANSPORTER"/>
    <property type="match status" value="1"/>
</dbReference>
<feature type="transmembrane region" description="Helical" evidence="7">
    <location>
        <begin position="216"/>
        <end position="234"/>
    </location>
</feature>
<feature type="transmembrane region" description="Helical" evidence="7">
    <location>
        <begin position="168"/>
        <end position="186"/>
    </location>
</feature>
<keyword evidence="10" id="KW-1185">Reference proteome</keyword>
<dbReference type="RefSeq" id="WP_163890870.1">
    <property type="nucleotide sequence ID" value="NZ_JAAFYS010000001.1"/>
</dbReference>
<gene>
    <name evidence="9" type="ORF">GZA08_05895</name>
</gene>
<dbReference type="Gene3D" id="1.20.1250.20">
    <property type="entry name" value="MFS general substrate transporter like domains"/>
    <property type="match status" value="1"/>
</dbReference>
<evidence type="ECO:0000256" key="5">
    <source>
        <dbReference type="ARBA" id="ARBA00022989"/>
    </source>
</evidence>
<dbReference type="GO" id="GO:0005886">
    <property type="term" value="C:plasma membrane"/>
    <property type="evidence" value="ECO:0007669"/>
    <property type="project" value="UniProtKB-SubCell"/>
</dbReference>
<name>A0A6B2JQS0_9RHOB</name>
<protein>
    <submittedName>
        <fullName evidence="9">MFS transporter</fullName>
    </submittedName>
</protein>
<feature type="transmembrane region" description="Helical" evidence="7">
    <location>
        <begin position="312"/>
        <end position="335"/>
    </location>
</feature>
<accession>A0A6B2JQS0</accession>
<dbReference type="InterPro" id="IPR020846">
    <property type="entry name" value="MFS_dom"/>
</dbReference>
<dbReference type="Pfam" id="PF05977">
    <property type="entry name" value="MFS_3"/>
    <property type="match status" value="1"/>
</dbReference>
<proteinExistence type="predicted"/>
<dbReference type="EMBL" id="JAAGAB010000001">
    <property type="protein sequence ID" value="NDV00498.1"/>
    <property type="molecule type" value="Genomic_DNA"/>
</dbReference>
<evidence type="ECO:0000313" key="9">
    <source>
        <dbReference type="EMBL" id="NDV00498.1"/>
    </source>
</evidence>
<feature type="transmembrane region" description="Helical" evidence="7">
    <location>
        <begin position="254"/>
        <end position="282"/>
    </location>
</feature>
<comment type="caution">
    <text evidence="9">The sequence shown here is derived from an EMBL/GenBank/DDBJ whole genome shotgun (WGS) entry which is preliminary data.</text>
</comment>
<dbReference type="InterPro" id="IPR036259">
    <property type="entry name" value="MFS_trans_sf"/>
</dbReference>